<comment type="caution">
    <text evidence="2">The sequence shown here is derived from an EMBL/GenBank/DDBJ whole genome shotgun (WGS) entry which is preliminary data.</text>
</comment>
<evidence type="ECO:0000313" key="1">
    <source>
        <dbReference type="EMBL" id="PSV76456.1"/>
    </source>
</evidence>
<protein>
    <submittedName>
        <fullName evidence="2">DUF1107 domain-containing protein</fullName>
    </submittedName>
</protein>
<accession>A0A0D8MWG0</accession>
<evidence type="ECO:0000313" key="4">
    <source>
        <dbReference type="Proteomes" id="UP000241566"/>
    </source>
</evidence>
<organism evidence="2 3">
    <name type="scientific">Photobacterium leiognathi</name>
    <dbReference type="NCBI Taxonomy" id="553611"/>
    <lineage>
        <taxon>Bacteria</taxon>
        <taxon>Pseudomonadati</taxon>
        <taxon>Pseudomonadota</taxon>
        <taxon>Gammaproteobacteria</taxon>
        <taxon>Vibrionales</taxon>
        <taxon>Vibrionaceae</taxon>
        <taxon>Photobacterium</taxon>
    </lineage>
</organism>
<dbReference type="InterPro" id="IPR009491">
    <property type="entry name" value="DUF1107"/>
</dbReference>
<dbReference type="GeneID" id="99741151"/>
<dbReference type="RefSeq" id="WP_023932289.1">
    <property type="nucleotide sequence ID" value="NZ_CP131601.1"/>
</dbReference>
<evidence type="ECO:0000313" key="2">
    <source>
        <dbReference type="EMBL" id="PSV89037.1"/>
    </source>
</evidence>
<name>A0A0D8MWG0_PHOLE</name>
<gene>
    <name evidence="2" type="ORF">CTM89_13320</name>
    <name evidence="1" type="ORF">CTM94_20480</name>
</gene>
<sequence length="68" mass="7788">MLRIFKTYRPLQVARYVKSYFRGRIFIVGIGGFEFDSGRLLPPKSADLKALNVLTEVNREIQTLSVVV</sequence>
<dbReference type="Proteomes" id="UP000240410">
    <property type="component" value="Unassembled WGS sequence"/>
</dbReference>
<dbReference type="STRING" id="553611.GCA_001557755_02876"/>
<dbReference type="Proteomes" id="UP000241566">
    <property type="component" value="Unassembled WGS sequence"/>
</dbReference>
<reference evidence="2 3" key="1">
    <citation type="submission" date="2018-03" db="EMBL/GenBank/DDBJ databases">
        <title>Whole genome sequencing of Histamine producing bacteria.</title>
        <authorList>
            <person name="Butler K."/>
        </authorList>
    </citation>
    <scope>NUCLEOTIDE SEQUENCE [LARGE SCALE GENOMIC DNA]</scope>
    <source>
        <strain evidence="1 4">ATCC 25521</strain>
        <strain evidence="2 3">ATCC 33979</strain>
    </source>
</reference>
<dbReference type="OrthoDB" id="5588896at2"/>
<dbReference type="EMBL" id="PYOJ01000015">
    <property type="protein sequence ID" value="PSV89037.1"/>
    <property type="molecule type" value="Genomic_DNA"/>
</dbReference>
<dbReference type="Pfam" id="PF06526">
    <property type="entry name" value="DUF1107"/>
    <property type="match status" value="1"/>
</dbReference>
<proteinExistence type="predicted"/>
<dbReference type="EMBL" id="PYOI01000056">
    <property type="protein sequence ID" value="PSV76456.1"/>
    <property type="molecule type" value="Genomic_DNA"/>
</dbReference>
<dbReference type="Gene3D" id="3.30.1910.10">
    <property type="entry name" value="so0334 like domain"/>
    <property type="match status" value="1"/>
</dbReference>
<keyword evidence="4" id="KW-1185">Reference proteome</keyword>
<evidence type="ECO:0000313" key="3">
    <source>
        <dbReference type="Proteomes" id="UP000240410"/>
    </source>
</evidence>
<dbReference type="AlphaFoldDB" id="A0A0D8MWG0"/>